<proteinExistence type="predicted"/>
<sequence length="570" mass="60796">MVEFHVSPTGDDATPGTAGQPFATLERARRAAREATGEVVVHLRAGTHVLTEPFELTEDDSGGDGHRIVYQAFGYGADAREEVVISGGREVTGHRTSEGVWLAEVGDLVTRHLTVNGRRAERAGVDGLPGDVRRTPTGYVTDHPLDWRNAAGVEFVHRGVYPWTEARLAVAEVTREGDETVITMARPAFDRALELYNAEWYGEVTAGPPAPTRVENDPAFLTEPGTFALDRSRPGGHVLHYLPRPDEDPHVVAPALEVLVHATGTRNVTFRGLTFADTTWLRPGSDQGFPHYHANGYYDGGPIEKIEMGEGAWLTAPSGQEQIPACVRLDDTTGMRFEGCRFTRLGATGLGATGGADLVVRGCDFDTLAASAVAVTGSRAVLIEDNLIAHVGLDHSGSPGVTVLGTEDCTITRNHVHNVPHNGIVAGPGRSTRITHNLVIDAMCVLADGGGIYLSGPQGDAGNRSVISGNVVEDVRTPYNFGLYTDYGASWVTVEQNVVARADNTSILHVSPPLEHVVYRGNFWDADPVGSDAVPAGVTYEGNTTIADADALDAATADIRARAGLLTKRV</sequence>
<dbReference type="Proteomes" id="UP000552097">
    <property type="component" value="Unassembled WGS sequence"/>
</dbReference>
<dbReference type="PANTHER" id="PTHR36453">
    <property type="entry name" value="SECRETED PROTEIN-RELATED"/>
    <property type="match status" value="1"/>
</dbReference>
<name>A0A7W9HST7_9PSEU</name>
<dbReference type="RefSeq" id="WP_184927847.1">
    <property type="nucleotide sequence ID" value="NZ_JACHMO010000001.1"/>
</dbReference>
<feature type="region of interest" description="Disordered" evidence="1">
    <location>
        <begin position="1"/>
        <end position="20"/>
    </location>
</feature>
<dbReference type="InterPro" id="IPR006626">
    <property type="entry name" value="PbH1"/>
</dbReference>
<dbReference type="InterPro" id="IPR012334">
    <property type="entry name" value="Pectin_lyas_fold"/>
</dbReference>
<dbReference type="SMART" id="SM00710">
    <property type="entry name" value="PbH1"/>
    <property type="match status" value="7"/>
</dbReference>
<reference evidence="3 4" key="1">
    <citation type="submission" date="2020-08" db="EMBL/GenBank/DDBJ databases">
        <title>Sequencing the genomes of 1000 actinobacteria strains.</title>
        <authorList>
            <person name="Klenk H.-P."/>
        </authorList>
    </citation>
    <scope>NUCLEOTIDE SEQUENCE [LARGE SCALE GENOMIC DNA]</scope>
    <source>
        <strain evidence="3 4">DSM 45486</strain>
    </source>
</reference>
<evidence type="ECO:0000256" key="1">
    <source>
        <dbReference type="SAM" id="MobiDB-lite"/>
    </source>
</evidence>
<dbReference type="SUPFAM" id="SSF51126">
    <property type="entry name" value="Pectin lyase-like"/>
    <property type="match status" value="1"/>
</dbReference>
<dbReference type="PANTHER" id="PTHR36453:SF1">
    <property type="entry name" value="RIGHT HANDED BETA HELIX DOMAIN-CONTAINING PROTEIN"/>
    <property type="match status" value="1"/>
</dbReference>
<evidence type="ECO:0000313" key="4">
    <source>
        <dbReference type="Proteomes" id="UP000552097"/>
    </source>
</evidence>
<comment type="caution">
    <text evidence="3">The sequence shown here is derived from an EMBL/GenBank/DDBJ whole genome shotgun (WGS) entry which is preliminary data.</text>
</comment>
<gene>
    <name evidence="3" type="ORF">F4560_007625</name>
</gene>
<dbReference type="InterPro" id="IPR011050">
    <property type="entry name" value="Pectin_lyase_fold/virulence"/>
</dbReference>
<protein>
    <recommendedName>
        <fullName evidence="2">Right handed beta helix domain-containing protein</fullName>
    </recommendedName>
</protein>
<dbReference type="Gene3D" id="2.160.20.10">
    <property type="entry name" value="Single-stranded right-handed beta-helix, Pectin lyase-like"/>
    <property type="match status" value="2"/>
</dbReference>
<evidence type="ECO:0000313" key="3">
    <source>
        <dbReference type="EMBL" id="MBB5807857.1"/>
    </source>
</evidence>
<accession>A0A7W9HST7</accession>
<dbReference type="AlphaFoldDB" id="A0A7W9HST7"/>
<evidence type="ECO:0000259" key="2">
    <source>
        <dbReference type="Pfam" id="PF13229"/>
    </source>
</evidence>
<dbReference type="Pfam" id="PF13229">
    <property type="entry name" value="Beta_helix"/>
    <property type="match status" value="1"/>
</dbReference>
<feature type="domain" description="Right handed beta helix" evidence="2">
    <location>
        <begin position="325"/>
        <end position="456"/>
    </location>
</feature>
<dbReference type="InterPro" id="IPR039448">
    <property type="entry name" value="Beta_helix"/>
</dbReference>
<organism evidence="3 4">
    <name type="scientific">Saccharothrix ecbatanensis</name>
    <dbReference type="NCBI Taxonomy" id="1105145"/>
    <lineage>
        <taxon>Bacteria</taxon>
        <taxon>Bacillati</taxon>
        <taxon>Actinomycetota</taxon>
        <taxon>Actinomycetes</taxon>
        <taxon>Pseudonocardiales</taxon>
        <taxon>Pseudonocardiaceae</taxon>
        <taxon>Saccharothrix</taxon>
    </lineage>
</organism>
<dbReference type="EMBL" id="JACHMO010000001">
    <property type="protein sequence ID" value="MBB5807857.1"/>
    <property type="molecule type" value="Genomic_DNA"/>
</dbReference>
<keyword evidence="4" id="KW-1185">Reference proteome</keyword>